<dbReference type="Gene3D" id="3.30.70.330">
    <property type="match status" value="1"/>
</dbReference>
<organism evidence="5 6">
    <name type="scientific">Fomitopsis schrenkii</name>
    <name type="common">Brown rot fungus</name>
    <dbReference type="NCBI Taxonomy" id="2126942"/>
    <lineage>
        <taxon>Eukaryota</taxon>
        <taxon>Fungi</taxon>
        <taxon>Dikarya</taxon>
        <taxon>Basidiomycota</taxon>
        <taxon>Agaricomycotina</taxon>
        <taxon>Agaricomycetes</taxon>
        <taxon>Polyporales</taxon>
        <taxon>Fomitopsis</taxon>
    </lineage>
</organism>
<dbReference type="InterPro" id="IPR013025">
    <property type="entry name" value="Ribosomal_uL23-like"/>
</dbReference>
<accession>S8EDK1</accession>
<dbReference type="STRING" id="743788.S8EDK1"/>
<keyword evidence="6" id="KW-1185">Reference proteome</keyword>
<comment type="similarity">
    <text evidence="1">Belongs to the universal ribosomal protein uL23 family.</text>
</comment>
<dbReference type="AlphaFoldDB" id="S8EDK1"/>
<dbReference type="GO" id="GO:0003735">
    <property type="term" value="F:structural constituent of ribosome"/>
    <property type="evidence" value="ECO:0007669"/>
    <property type="project" value="InterPro"/>
</dbReference>
<evidence type="ECO:0000256" key="2">
    <source>
        <dbReference type="ARBA" id="ARBA00022980"/>
    </source>
</evidence>
<dbReference type="InParanoid" id="S8EDK1"/>
<reference evidence="5 6" key="1">
    <citation type="journal article" date="2012" name="Science">
        <title>The Paleozoic origin of enzymatic lignin decomposition reconstructed from 31 fungal genomes.</title>
        <authorList>
            <person name="Floudas D."/>
            <person name="Binder M."/>
            <person name="Riley R."/>
            <person name="Barry K."/>
            <person name="Blanchette R.A."/>
            <person name="Henrissat B."/>
            <person name="Martinez A.T."/>
            <person name="Otillar R."/>
            <person name="Spatafora J.W."/>
            <person name="Yadav J.S."/>
            <person name="Aerts A."/>
            <person name="Benoit I."/>
            <person name="Boyd A."/>
            <person name="Carlson A."/>
            <person name="Copeland A."/>
            <person name="Coutinho P.M."/>
            <person name="de Vries R.P."/>
            <person name="Ferreira P."/>
            <person name="Findley K."/>
            <person name="Foster B."/>
            <person name="Gaskell J."/>
            <person name="Glotzer D."/>
            <person name="Gorecki P."/>
            <person name="Heitman J."/>
            <person name="Hesse C."/>
            <person name="Hori C."/>
            <person name="Igarashi K."/>
            <person name="Jurgens J.A."/>
            <person name="Kallen N."/>
            <person name="Kersten P."/>
            <person name="Kohler A."/>
            <person name="Kuees U."/>
            <person name="Kumar T.K.A."/>
            <person name="Kuo A."/>
            <person name="LaButti K."/>
            <person name="Larrondo L.F."/>
            <person name="Lindquist E."/>
            <person name="Ling A."/>
            <person name="Lombard V."/>
            <person name="Lucas S."/>
            <person name="Lundell T."/>
            <person name="Martin R."/>
            <person name="McLaughlin D.J."/>
            <person name="Morgenstern I."/>
            <person name="Morin E."/>
            <person name="Murat C."/>
            <person name="Nagy L.G."/>
            <person name="Nolan M."/>
            <person name="Ohm R.A."/>
            <person name="Patyshakuliyeva A."/>
            <person name="Rokas A."/>
            <person name="Ruiz-Duenas F.J."/>
            <person name="Sabat G."/>
            <person name="Salamov A."/>
            <person name="Samejima M."/>
            <person name="Schmutz J."/>
            <person name="Slot J.C."/>
            <person name="St John F."/>
            <person name="Stenlid J."/>
            <person name="Sun H."/>
            <person name="Sun S."/>
            <person name="Syed K."/>
            <person name="Tsang A."/>
            <person name="Wiebenga A."/>
            <person name="Young D."/>
            <person name="Pisabarro A."/>
            <person name="Eastwood D.C."/>
            <person name="Martin F."/>
            <person name="Cullen D."/>
            <person name="Grigoriev I.V."/>
            <person name="Hibbett D.S."/>
        </authorList>
    </citation>
    <scope>NUCLEOTIDE SEQUENCE</scope>
    <source>
        <strain evidence="6">FP-58527</strain>
    </source>
</reference>
<evidence type="ECO:0000313" key="6">
    <source>
        <dbReference type="Proteomes" id="UP000015241"/>
    </source>
</evidence>
<keyword evidence="2" id="KW-0689">Ribosomal protein</keyword>
<dbReference type="HOGENOM" id="CLU_073162_0_0_1"/>
<dbReference type="EMBL" id="KE504143">
    <property type="protein sequence ID" value="EPT01284.1"/>
    <property type="molecule type" value="Genomic_DNA"/>
</dbReference>
<dbReference type="GO" id="GO:0005762">
    <property type="term" value="C:mitochondrial large ribosomal subunit"/>
    <property type="evidence" value="ECO:0007669"/>
    <property type="project" value="TreeGrafter"/>
</dbReference>
<proteinExistence type="inferred from homology"/>
<evidence type="ECO:0000256" key="4">
    <source>
        <dbReference type="ARBA" id="ARBA00039977"/>
    </source>
</evidence>
<evidence type="ECO:0000256" key="1">
    <source>
        <dbReference type="ARBA" id="ARBA00006700"/>
    </source>
</evidence>
<dbReference type="Proteomes" id="UP000015241">
    <property type="component" value="Unassembled WGS sequence"/>
</dbReference>
<dbReference type="PANTHER" id="PTHR12059:SF5">
    <property type="entry name" value="LARGE RIBOSOMAL SUBUNIT PROTEIN UL23M"/>
    <property type="match status" value="1"/>
</dbReference>
<dbReference type="InterPro" id="IPR012677">
    <property type="entry name" value="Nucleotide-bd_a/b_plait_sf"/>
</dbReference>
<dbReference type="OrthoDB" id="275582at2759"/>
<gene>
    <name evidence="5" type="ORF">FOMPIDRAFT_1023370</name>
</gene>
<dbReference type="PANTHER" id="PTHR12059">
    <property type="entry name" value="RIBOSOMAL PROTEIN L23-RELATED"/>
    <property type="match status" value="1"/>
</dbReference>
<dbReference type="InterPro" id="IPR012678">
    <property type="entry name" value="Ribosomal_uL23/eL15/eS24_sf"/>
</dbReference>
<protein>
    <recommendedName>
        <fullName evidence="4">Large ribosomal subunit protein uL23m</fullName>
    </recommendedName>
</protein>
<evidence type="ECO:0000256" key="3">
    <source>
        <dbReference type="ARBA" id="ARBA00023274"/>
    </source>
</evidence>
<dbReference type="GO" id="GO:0032543">
    <property type="term" value="P:mitochondrial translation"/>
    <property type="evidence" value="ECO:0007669"/>
    <property type="project" value="TreeGrafter"/>
</dbReference>
<name>S8EDK1_FOMSC</name>
<dbReference type="SUPFAM" id="SSF54189">
    <property type="entry name" value="Ribosomal proteins S24e, L23 and L15e"/>
    <property type="match status" value="1"/>
</dbReference>
<keyword evidence="3" id="KW-0687">Ribonucleoprotein</keyword>
<sequence length="314" mass="35607">MQASLRRLYAAVPDAAAVARTVSTPRSVRLRRLRIKKTKHPNLPVESDATPEGLTPTELARYKRASAKGELLQDNGENLGATAWLEQLNAKRSRIRGVREVVNDAGETEEQVVGQKVYFPNITIALVRNYAPPGQPYNPYEATFRIPPSMTKTDLRSYLSAVYGVRTTYIRTDNYISPIRRDPATLSRVRNISQKTYKRAVVGLVEPFYYPLAVEDMSSAERKEREEWLEENFQIKEYNDMTRAEQLWLQRTAPGRSPKSGIREHITTKVDVPKTRTGILQHLAERRAARDKAIAQAKEEMRSGRTVAQPEATA</sequence>
<dbReference type="eggNOG" id="KOG4089">
    <property type="taxonomic scope" value="Eukaryota"/>
</dbReference>
<evidence type="ECO:0000313" key="5">
    <source>
        <dbReference type="EMBL" id="EPT01284.1"/>
    </source>
</evidence>